<comment type="function">
    <text evidence="8">Component of the Mediator complex, a coactivator involved in the regulated transcription of nearly all RNA polymerase II-dependent genes. Mediator functions as a bridge to convey information from gene-specific regulatory proteins to the basal RNA polymerase II transcription machinery. Mediator is recruited to promoters by direct interactions with regulatory proteins and serves as a scaffold for the assembly of a functional preinitiation complex with RNA polymerase II and the general transcription factors.</text>
</comment>
<keyword evidence="6 8" id="KW-0539">Nucleus</keyword>
<evidence type="ECO:0000256" key="8">
    <source>
        <dbReference type="RuleBase" id="RU364141"/>
    </source>
</evidence>
<dbReference type="PANTHER" id="PTHR13208">
    <property type="entry name" value="MEDIATOR OF RNA POLYMERASE II TRANSCRIPTION SUBUNIT 4"/>
    <property type="match status" value="1"/>
</dbReference>
<proteinExistence type="inferred from homology"/>
<comment type="similarity">
    <text evidence="2 8">Belongs to the Mediator complex subunit 4 family.</text>
</comment>
<dbReference type="InterPro" id="IPR019258">
    <property type="entry name" value="Mediator_Med4"/>
</dbReference>
<comment type="subunit">
    <text evidence="8">Component of the Mediator complex.</text>
</comment>
<keyword evidence="11" id="KW-1185">Reference proteome</keyword>
<sequence length="224" mass="24009">MAQPLTDPPMRTSLLLALTTQQTLLNELFTALPSGAADVPALHASLVQSASQLDALAKEAEEHQRKWGQLLAKQAEVSALEGRVRSLIKELEGGRIELEGMVDEGKKVAEGIDKSERDPVDVPVLLAHAHALARSTSAPVSSLLAPVDKAQATPWPNEMNMRQGLLFQLEGSMSGVGDVGVIGEEKPADDKADQVQVVQEDSGRRFDPGAVFQLDLDSDESDDD</sequence>
<evidence type="ECO:0000256" key="2">
    <source>
        <dbReference type="ARBA" id="ARBA00009626"/>
    </source>
</evidence>
<name>A0A427Y4A5_9TREE</name>
<evidence type="ECO:0000256" key="3">
    <source>
        <dbReference type="ARBA" id="ARBA00020629"/>
    </source>
</evidence>
<dbReference type="GO" id="GO:0016592">
    <property type="term" value="C:mediator complex"/>
    <property type="evidence" value="ECO:0007669"/>
    <property type="project" value="InterPro"/>
</dbReference>
<keyword evidence="8" id="KW-0010">Activator</keyword>
<feature type="region of interest" description="Disordered" evidence="9">
    <location>
        <begin position="183"/>
        <end position="224"/>
    </location>
</feature>
<evidence type="ECO:0000256" key="5">
    <source>
        <dbReference type="ARBA" id="ARBA00023163"/>
    </source>
</evidence>
<protein>
    <recommendedName>
        <fullName evidence="3 8">Mediator of RNA polymerase II transcription subunit 4</fullName>
    </recommendedName>
    <alternativeName>
        <fullName evidence="7 8">Mediator complex subunit 4</fullName>
    </alternativeName>
</protein>
<dbReference type="AlphaFoldDB" id="A0A427Y4A5"/>
<dbReference type="PANTHER" id="PTHR13208:SF2">
    <property type="entry name" value="MEDIATOR OF RNA POLYMERASE II TRANSCRIPTION SUBUNIT 4"/>
    <property type="match status" value="1"/>
</dbReference>
<keyword evidence="4 8" id="KW-0805">Transcription regulation</keyword>
<feature type="compositionally biased region" description="Basic and acidic residues" evidence="9">
    <location>
        <begin position="183"/>
        <end position="193"/>
    </location>
</feature>
<dbReference type="GO" id="GO:0003712">
    <property type="term" value="F:transcription coregulator activity"/>
    <property type="evidence" value="ECO:0007669"/>
    <property type="project" value="InterPro"/>
</dbReference>
<evidence type="ECO:0000256" key="4">
    <source>
        <dbReference type="ARBA" id="ARBA00023015"/>
    </source>
</evidence>
<comment type="subcellular location">
    <subcellularLocation>
        <location evidence="1 8">Nucleus</location>
    </subcellularLocation>
</comment>
<dbReference type="EMBL" id="RSCE01000002">
    <property type="protein sequence ID" value="RSH85911.1"/>
    <property type="molecule type" value="Genomic_DNA"/>
</dbReference>
<evidence type="ECO:0000256" key="6">
    <source>
        <dbReference type="ARBA" id="ARBA00023242"/>
    </source>
</evidence>
<dbReference type="GO" id="GO:0006357">
    <property type="term" value="P:regulation of transcription by RNA polymerase II"/>
    <property type="evidence" value="ECO:0007669"/>
    <property type="project" value="InterPro"/>
</dbReference>
<evidence type="ECO:0000256" key="1">
    <source>
        <dbReference type="ARBA" id="ARBA00004123"/>
    </source>
</evidence>
<evidence type="ECO:0000313" key="11">
    <source>
        <dbReference type="Proteomes" id="UP000279236"/>
    </source>
</evidence>
<organism evidence="10 11">
    <name type="scientific">Apiotrichum porosum</name>
    <dbReference type="NCBI Taxonomy" id="105984"/>
    <lineage>
        <taxon>Eukaryota</taxon>
        <taxon>Fungi</taxon>
        <taxon>Dikarya</taxon>
        <taxon>Basidiomycota</taxon>
        <taxon>Agaricomycotina</taxon>
        <taxon>Tremellomycetes</taxon>
        <taxon>Trichosporonales</taxon>
        <taxon>Trichosporonaceae</taxon>
        <taxon>Apiotrichum</taxon>
    </lineage>
</organism>
<evidence type="ECO:0000256" key="9">
    <source>
        <dbReference type="SAM" id="MobiDB-lite"/>
    </source>
</evidence>
<dbReference type="STRING" id="105984.A0A427Y4A5"/>
<dbReference type="Pfam" id="PF10018">
    <property type="entry name" value="Med4"/>
    <property type="match status" value="1"/>
</dbReference>
<keyword evidence="5 8" id="KW-0804">Transcription</keyword>
<accession>A0A427Y4A5</accession>
<evidence type="ECO:0000256" key="7">
    <source>
        <dbReference type="ARBA" id="ARBA00031257"/>
    </source>
</evidence>
<gene>
    <name evidence="8" type="primary">MED4</name>
    <name evidence="10" type="ORF">EHS24_004096</name>
</gene>
<evidence type="ECO:0000313" key="10">
    <source>
        <dbReference type="EMBL" id="RSH85911.1"/>
    </source>
</evidence>
<dbReference type="OrthoDB" id="1929813at2759"/>
<comment type="caution">
    <text evidence="10">The sequence shown here is derived from an EMBL/GenBank/DDBJ whole genome shotgun (WGS) entry which is preliminary data.</text>
</comment>
<dbReference type="GO" id="GO:0070847">
    <property type="term" value="C:core mediator complex"/>
    <property type="evidence" value="ECO:0007669"/>
    <property type="project" value="TreeGrafter"/>
</dbReference>
<reference evidence="10 11" key="1">
    <citation type="submission" date="2018-11" db="EMBL/GenBank/DDBJ databases">
        <title>Genome sequence of Apiotrichum porosum DSM 27194.</title>
        <authorList>
            <person name="Aliyu H."/>
            <person name="Gorte O."/>
            <person name="Ochsenreither K."/>
        </authorList>
    </citation>
    <scope>NUCLEOTIDE SEQUENCE [LARGE SCALE GENOMIC DNA]</scope>
    <source>
        <strain evidence="10 11">DSM 27194</strain>
    </source>
</reference>
<dbReference type="Proteomes" id="UP000279236">
    <property type="component" value="Unassembled WGS sequence"/>
</dbReference>